<dbReference type="InterPro" id="IPR013815">
    <property type="entry name" value="ATP_grasp_subdomain_1"/>
</dbReference>
<accession>A0A1L3GDR4</accession>
<evidence type="ECO:0000313" key="4">
    <source>
        <dbReference type="Proteomes" id="UP000182264"/>
    </source>
</evidence>
<name>A0A1L3GDR4_SYNAC</name>
<dbReference type="InterPro" id="IPR011761">
    <property type="entry name" value="ATP-grasp"/>
</dbReference>
<dbReference type="InterPro" id="IPR025839">
    <property type="entry name" value="RLAN_dom"/>
</dbReference>
<dbReference type="AlphaFoldDB" id="A0A1L3GDR4"/>
<dbReference type="Gene3D" id="3.30.1490.20">
    <property type="entry name" value="ATP-grasp fold, A domain"/>
    <property type="match status" value="1"/>
</dbReference>
<dbReference type="Gene3D" id="3.30.470.20">
    <property type="entry name" value="ATP-grasp fold, B domain"/>
    <property type="match status" value="1"/>
</dbReference>
<keyword evidence="1" id="KW-0067">ATP-binding</keyword>
<dbReference type="GO" id="GO:0009432">
    <property type="term" value="P:SOS response"/>
    <property type="evidence" value="ECO:0007669"/>
    <property type="project" value="TreeGrafter"/>
</dbReference>
<organism evidence="3 4">
    <name type="scientific">Syntrophotalea acetylenica</name>
    <name type="common">Pelobacter acetylenicus</name>
    <dbReference type="NCBI Taxonomy" id="29542"/>
    <lineage>
        <taxon>Bacteria</taxon>
        <taxon>Pseudomonadati</taxon>
        <taxon>Thermodesulfobacteriota</taxon>
        <taxon>Desulfuromonadia</taxon>
        <taxon>Desulfuromonadales</taxon>
        <taxon>Syntrophotaleaceae</taxon>
        <taxon>Syntrophotalea</taxon>
    </lineage>
</organism>
<dbReference type="Proteomes" id="UP000182264">
    <property type="component" value="Chromosome"/>
</dbReference>
<dbReference type="GO" id="GO:0005524">
    <property type="term" value="F:ATP binding"/>
    <property type="evidence" value="ECO:0007669"/>
    <property type="project" value="UniProtKB-UniRule"/>
</dbReference>
<dbReference type="GO" id="GO:0018169">
    <property type="term" value="F:ribosomal S6-glutamic acid ligase activity"/>
    <property type="evidence" value="ECO:0007669"/>
    <property type="project" value="TreeGrafter"/>
</dbReference>
<dbReference type="GO" id="GO:0005737">
    <property type="term" value="C:cytoplasm"/>
    <property type="evidence" value="ECO:0007669"/>
    <property type="project" value="TreeGrafter"/>
</dbReference>
<dbReference type="KEGG" id="pace:A6070_11290"/>
<dbReference type="EMBL" id="CP015518">
    <property type="protein sequence ID" value="APG24047.1"/>
    <property type="molecule type" value="Genomic_DNA"/>
</dbReference>
<evidence type="ECO:0000313" key="3">
    <source>
        <dbReference type="EMBL" id="APG24047.1"/>
    </source>
</evidence>
<dbReference type="RefSeq" id="WP_072285864.1">
    <property type="nucleotide sequence ID" value="NZ_CP015455.1"/>
</dbReference>
<sequence length="494" mass="56602">MPLDTLIVVDDPAAWPIDIPGTELVKARHYLTDPGYQNRRRVKVFNLCRSYRYQSLGYYVSLLAQARGHRPLPDVSAIQDLKSNSMIRTVSDELDDTIQKSLRPLRSGEFILSIYLGRNFAKRYDRLSQQLFSLFPAPFLRACFAYNPKREKWQMQNIMPLAASEIPEEHRAFALEKAVEYFQRPRPRTQRHGRARFDLAILTNPDEAEPPSNTRALQRFLHAARQVGFSAEIIGRNDFGRLAEFDALFLRETTSVNHHTFRFARRAVAEGLVVIDSPESILKCTNKVFLAELLRRHHIAVPDTLILHRPAPEPVIASLGLPCILKQPDGSFSRGVLKVDRAEDLRQELIHLLAHSDLVIAQRYLPTTFDWRIGIFDRQPLYACRYYMAARHWQILRHDLDGRLLDEGRWETLPIQDVPAGVVSTALKAANLIGDSLYGVDLKQVGRRVYVIEVNDNPNIDAGVEDAVLKENLYRIIMQGLMRRVEMRKGIPGK</sequence>
<keyword evidence="1" id="KW-0547">Nucleotide-binding</keyword>
<protein>
    <submittedName>
        <fullName evidence="3">Glutathione synthase</fullName>
    </submittedName>
</protein>
<keyword evidence="4" id="KW-1185">Reference proteome</keyword>
<dbReference type="GO" id="GO:0046872">
    <property type="term" value="F:metal ion binding"/>
    <property type="evidence" value="ECO:0007669"/>
    <property type="project" value="InterPro"/>
</dbReference>
<reference evidence="3 4" key="1">
    <citation type="journal article" date="2017" name="Genome Announc.">
        <title>Complete Genome Sequences of Two Acetylene-Fermenting Pelobacter acetylenicus Strains.</title>
        <authorList>
            <person name="Sutton J.M."/>
            <person name="Baesman S.M."/>
            <person name="Fierst J.L."/>
            <person name="Poret-Peterson A.T."/>
            <person name="Oremland R.S."/>
            <person name="Dunlap D.S."/>
            <person name="Akob D.M."/>
        </authorList>
    </citation>
    <scope>NUCLEOTIDE SEQUENCE [LARGE SCALE GENOMIC DNA]</scope>
    <source>
        <strain evidence="3 4">DSM 3247</strain>
    </source>
</reference>
<dbReference type="PROSITE" id="PS50975">
    <property type="entry name" value="ATP_GRASP"/>
    <property type="match status" value="1"/>
</dbReference>
<evidence type="ECO:0000256" key="1">
    <source>
        <dbReference type="PROSITE-ProRule" id="PRU00409"/>
    </source>
</evidence>
<dbReference type="PANTHER" id="PTHR21621">
    <property type="entry name" value="RIBOSOMAL PROTEIN S6 MODIFICATION PROTEIN"/>
    <property type="match status" value="1"/>
</dbReference>
<proteinExistence type="predicted"/>
<gene>
    <name evidence="3" type="ORF">A7E75_02665</name>
</gene>
<dbReference type="SUPFAM" id="SSF56059">
    <property type="entry name" value="Glutathione synthetase ATP-binding domain-like"/>
    <property type="match status" value="1"/>
</dbReference>
<dbReference type="OrthoDB" id="9800957at2"/>
<evidence type="ECO:0000259" key="2">
    <source>
        <dbReference type="PROSITE" id="PS50975"/>
    </source>
</evidence>
<dbReference type="Pfam" id="PF14401">
    <property type="entry name" value="RLAN"/>
    <property type="match status" value="1"/>
</dbReference>
<dbReference type="STRING" id="29542.A6070_11290"/>
<feature type="domain" description="ATP-grasp" evidence="2">
    <location>
        <begin position="291"/>
        <end position="482"/>
    </location>
</feature>
<dbReference type="PANTHER" id="PTHR21621:SF0">
    <property type="entry name" value="BETA-CITRYLGLUTAMATE SYNTHASE B-RELATED"/>
    <property type="match status" value="1"/>
</dbReference>